<dbReference type="EMBL" id="LT594511">
    <property type="protein sequence ID" value="SBT76311.1"/>
    <property type="molecule type" value="Genomic_DNA"/>
</dbReference>
<gene>
    <name evidence="2" type="primary">PowCR01_070013800</name>
    <name evidence="2" type="ORF">POWCR01_070013800</name>
</gene>
<sequence length="218" mass="25057">MQDTAPSNLIIKKRYDHLKEFSNNIAALLYDLKDLIKVHEILVYKEKIKTSEKGKIKKQQDDLMSLKEELEIIKRENEKMDGQLKYYKRISDSVNNQMKKVEMKKNINEMKNKYCKSLKQKQILNDNFLQLTKRKKGRREVGKASKEVGKGINKIVGDGAVKVTSNWGGNGVVVEESKCEDKRDNANAYTTVHAELGNEAEKQAHREVNTKTNTNVSI</sequence>
<name>A0A1C3KQD1_PLAOA</name>
<dbReference type="Proteomes" id="UP000243200">
    <property type="component" value="Chromosome 7"/>
</dbReference>
<feature type="coiled-coil region" evidence="1">
    <location>
        <begin position="49"/>
        <end position="83"/>
    </location>
</feature>
<accession>A0A1C3KQD1</accession>
<protein>
    <submittedName>
        <fullName evidence="2">Uncharacterized protein</fullName>
    </submittedName>
</protein>
<dbReference type="VEuPathDB" id="PlasmoDB:POWCR01_070013800"/>
<organism evidence="2 3">
    <name type="scientific">Plasmodium ovale</name>
    <name type="common">malaria parasite P. ovale</name>
    <dbReference type="NCBI Taxonomy" id="36330"/>
    <lineage>
        <taxon>Eukaryota</taxon>
        <taxon>Sar</taxon>
        <taxon>Alveolata</taxon>
        <taxon>Apicomplexa</taxon>
        <taxon>Aconoidasida</taxon>
        <taxon>Haemosporida</taxon>
        <taxon>Plasmodiidae</taxon>
        <taxon>Plasmodium</taxon>
        <taxon>Plasmodium (Plasmodium)</taxon>
    </lineage>
</organism>
<evidence type="ECO:0000313" key="3">
    <source>
        <dbReference type="Proteomes" id="UP000243200"/>
    </source>
</evidence>
<reference evidence="2 3" key="1">
    <citation type="submission" date="2016-06" db="EMBL/GenBank/DDBJ databases">
        <authorList>
            <consortium name="Pathogen Informatics"/>
        </authorList>
    </citation>
    <scope>NUCLEOTIDE SEQUENCE [LARGE SCALE GENOMIC DNA]</scope>
    <source>
        <strain evidence="2">PowCR01</strain>
    </source>
</reference>
<dbReference type="VEuPathDB" id="PlasmoDB:PocGH01_07019000"/>
<proteinExistence type="predicted"/>
<keyword evidence="1" id="KW-0175">Coiled coil</keyword>
<dbReference type="AlphaFoldDB" id="A0A1C3KQD1"/>
<dbReference type="OrthoDB" id="386741at2759"/>
<evidence type="ECO:0000256" key="1">
    <source>
        <dbReference type="SAM" id="Coils"/>
    </source>
</evidence>
<evidence type="ECO:0000313" key="2">
    <source>
        <dbReference type="EMBL" id="SBT76311.1"/>
    </source>
</evidence>